<dbReference type="EMBL" id="KV427649">
    <property type="protein sequence ID" value="KZT02808.1"/>
    <property type="molecule type" value="Genomic_DNA"/>
</dbReference>
<sequence>MERNWDGRGFVREGAYALDDSILHFRIDEKQQTALIAGRTGGLTVRALEDFRILYEFDKHYMNRRFELSHGFLVFPSRKRGIEIWRRMADIFSRSESRVNVKVVSTPLTESSPFAARDFQFAEAQRTGAQDVRFADLVTLDTPNHDLRGHYTPHAYLGAPFMSSIRMFRLSFPVLALMGSHDSNTLLLLDVCDGTLLQQISLSRLRFMGAPPDFRLTPDVDLVIMDIDISHDYVCVSLLNSLLLIRRRSEDSANPARSSADGGTADLALVLTERSPPQALQQLAMQLNTTKPSARWAHTSSVRHESYGKFEFVASADALERIAIVPPPESAQQATSLALVQTGHGMMQAGFIAGTAYGLLYLILDYARAVSGSKSLLDIARRVYIGDSLKDVIWGEQQRRIFVHTVSGEMYIINIDPAYHSLHVQEPTAGFLSADNTAADKDDLFAHIAVFHLADFSSRNIGSPASMRDASPSETQITRTGLWMMWELAMLESRQVQRDTAILAIKEPPRTVFRSVFWISLPNVENFILEDRSIPAYYFALCC</sequence>
<dbReference type="RefSeq" id="XP_040760548.1">
    <property type="nucleotide sequence ID" value="XM_040907270.1"/>
</dbReference>
<proteinExistence type="predicted"/>
<dbReference type="OrthoDB" id="550575at2759"/>
<keyword evidence="2" id="KW-1185">Reference proteome</keyword>
<name>A0A165CHA2_9APHY</name>
<dbReference type="GeneID" id="63824299"/>
<accession>A0A165CHA2</accession>
<evidence type="ECO:0000313" key="2">
    <source>
        <dbReference type="Proteomes" id="UP000076871"/>
    </source>
</evidence>
<protein>
    <submittedName>
        <fullName evidence="1">Uncharacterized protein</fullName>
    </submittedName>
</protein>
<reference evidence="1 2" key="1">
    <citation type="journal article" date="2016" name="Mol. Biol. Evol.">
        <title>Comparative Genomics of Early-Diverging Mushroom-Forming Fungi Provides Insights into the Origins of Lignocellulose Decay Capabilities.</title>
        <authorList>
            <person name="Nagy L.G."/>
            <person name="Riley R."/>
            <person name="Tritt A."/>
            <person name="Adam C."/>
            <person name="Daum C."/>
            <person name="Floudas D."/>
            <person name="Sun H."/>
            <person name="Yadav J.S."/>
            <person name="Pangilinan J."/>
            <person name="Larsson K.H."/>
            <person name="Matsuura K."/>
            <person name="Barry K."/>
            <person name="Labutti K."/>
            <person name="Kuo R."/>
            <person name="Ohm R.A."/>
            <person name="Bhattacharya S.S."/>
            <person name="Shirouzu T."/>
            <person name="Yoshinaga Y."/>
            <person name="Martin F.M."/>
            <person name="Grigoriev I.V."/>
            <person name="Hibbett D.S."/>
        </authorList>
    </citation>
    <scope>NUCLEOTIDE SEQUENCE [LARGE SCALE GENOMIC DNA]</scope>
    <source>
        <strain evidence="1 2">93-53</strain>
    </source>
</reference>
<evidence type="ECO:0000313" key="1">
    <source>
        <dbReference type="EMBL" id="KZT02808.1"/>
    </source>
</evidence>
<dbReference type="InParanoid" id="A0A165CHA2"/>
<organism evidence="1 2">
    <name type="scientific">Laetiporus sulphureus 93-53</name>
    <dbReference type="NCBI Taxonomy" id="1314785"/>
    <lineage>
        <taxon>Eukaryota</taxon>
        <taxon>Fungi</taxon>
        <taxon>Dikarya</taxon>
        <taxon>Basidiomycota</taxon>
        <taxon>Agaricomycotina</taxon>
        <taxon>Agaricomycetes</taxon>
        <taxon>Polyporales</taxon>
        <taxon>Laetiporus</taxon>
    </lineage>
</organism>
<dbReference type="Proteomes" id="UP000076871">
    <property type="component" value="Unassembled WGS sequence"/>
</dbReference>
<dbReference type="AlphaFoldDB" id="A0A165CHA2"/>
<gene>
    <name evidence="1" type="ORF">LAESUDRAFT_716593</name>
</gene>